<dbReference type="STRING" id="1209926.A0A1G4BAC6"/>
<dbReference type="EMBL" id="MJBS01000048">
    <property type="protein sequence ID" value="OHE98256.1"/>
    <property type="molecule type" value="Genomic_DNA"/>
</dbReference>
<evidence type="ECO:0000313" key="1">
    <source>
        <dbReference type="EMBL" id="OHE98256.1"/>
    </source>
</evidence>
<dbReference type="PANTHER" id="PTHR33337:SF32">
    <property type="entry name" value="DUF636 DOMAIN PROTEIN (AFU_ORTHOLOGUE AFUA_7G04120)"/>
    <property type="match status" value="1"/>
</dbReference>
<name>A0A1G4BAC6_9PEZI</name>
<dbReference type="Proteomes" id="UP000176998">
    <property type="component" value="Unassembled WGS sequence"/>
</dbReference>
<organism evidence="1 2">
    <name type="scientific">Colletotrichum orchidophilum</name>
    <dbReference type="NCBI Taxonomy" id="1209926"/>
    <lineage>
        <taxon>Eukaryota</taxon>
        <taxon>Fungi</taxon>
        <taxon>Dikarya</taxon>
        <taxon>Ascomycota</taxon>
        <taxon>Pezizomycotina</taxon>
        <taxon>Sordariomycetes</taxon>
        <taxon>Hypocreomycetidae</taxon>
        <taxon>Glomerellales</taxon>
        <taxon>Glomerellaceae</taxon>
        <taxon>Colletotrichum</taxon>
    </lineage>
</organism>
<dbReference type="PANTHER" id="PTHR33337">
    <property type="entry name" value="GFA DOMAIN-CONTAINING PROTEIN"/>
    <property type="match status" value="1"/>
</dbReference>
<sequence>MSTKSMNLSCLCGAVSQQIQTRVMPGENIKLSIDHSDISRHATGILCVSYYPIRPVRQHESTGRTVEHHGLDQWTRYFCNTCGCHVLRSKDVDGVTKWEAATGVLLDSNPENAGEDARYARHTGVSDTKDGGLSVWLPDIDGQPMESPTKPDILEAETTEKLPPMPSICPKDSLPASCACGTVSFHITRPTSQSYLPHSGFSDLEYPAIRHSDAFMKNPDSLKWWVRSNGTKYLAGTCACRSCRLICGFEIQTWAFIPRCNIFFHVPGPVDGQSVTLPLDFSELPAGILKTYESSRGVSREFCGKCGATVFWRDSWRPDVIDVSAGLLRADEGARAETWLEWWTQRCSFEEETARGRSGEPARIARRLIDGLERGLRSGAQTK</sequence>
<dbReference type="Gene3D" id="3.90.1590.10">
    <property type="entry name" value="glutathione-dependent formaldehyde- activating enzyme (gfa)"/>
    <property type="match status" value="2"/>
</dbReference>
<keyword evidence="2" id="KW-1185">Reference proteome</keyword>
<dbReference type="GO" id="GO:0016846">
    <property type="term" value="F:carbon-sulfur lyase activity"/>
    <property type="evidence" value="ECO:0007669"/>
    <property type="project" value="InterPro"/>
</dbReference>
<proteinExistence type="predicted"/>
<dbReference type="InterPro" id="IPR011057">
    <property type="entry name" value="Mss4-like_sf"/>
</dbReference>
<dbReference type="SUPFAM" id="SSF51316">
    <property type="entry name" value="Mss4-like"/>
    <property type="match status" value="1"/>
</dbReference>
<dbReference type="GeneID" id="34559604"/>
<evidence type="ECO:0000313" key="2">
    <source>
        <dbReference type="Proteomes" id="UP000176998"/>
    </source>
</evidence>
<dbReference type="OrthoDB" id="5422068at2759"/>
<dbReference type="RefSeq" id="XP_022475406.1">
    <property type="nucleotide sequence ID" value="XM_022618094.1"/>
</dbReference>
<comment type="caution">
    <text evidence="1">The sequence shown here is derived from an EMBL/GenBank/DDBJ whole genome shotgun (WGS) entry which is preliminary data.</text>
</comment>
<dbReference type="AlphaFoldDB" id="A0A1G4BAC6"/>
<gene>
    <name evidence="1" type="ORF">CORC01_06453</name>
</gene>
<protein>
    <submittedName>
        <fullName evidence="1">Glutathione-dependent formaldehyde-activating enzyme</fullName>
    </submittedName>
</protein>
<accession>A0A1G4BAC6</accession>
<dbReference type="GO" id="GO:0046872">
    <property type="term" value="F:metal ion binding"/>
    <property type="evidence" value="ECO:0007669"/>
    <property type="project" value="UniProtKB-KW"/>
</dbReference>
<reference evidence="1 2" key="1">
    <citation type="submission" date="2016-09" db="EMBL/GenBank/DDBJ databases">
        <authorList>
            <person name="Capua I."/>
            <person name="De Benedictis P."/>
            <person name="Joannis T."/>
            <person name="Lombin L.H."/>
            <person name="Cattoli G."/>
        </authorList>
    </citation>
    <scope>NUCLEOTIDE SEQUENCE [LARGE SCALE GENOMIC DNA]</scope>
    <source>
        <strain evidence="1 2">IMI 309357</strain>
    </source>
</reference>